<dbReference type="EMBL" id="HBHT01038646">
    <property type="protein sequence ID" value="CAD9992637.1"/>
    <property type="molecule type" value="Transcribed_RNA"/>
</dbReference>
<feature type="compositionally biased region" description="Acidic residues" evidence="1">
    <location>
        <begin position="11"/>
        <end position="20"/>
    </location>
</feature>
<name>A0A6U3EM52_9STRA</name>
<feature type="compositionally biased region" description="Low complexity" evidence="1">
    <location>
        <begin position="191"/>
        <end position="204"/>
    </location>
</feature>
<feature type="compositionally biased region" description="Low complexity" evidence="1">
    <location>
        <begin position="35"/>
        <end position="45"/>
    </location>
</feature>
<evidence type="ECO:0000313" key="3">
    <source>
        <dbReference type="EMBL" id="CAD9992637.1"/>
    </source>
</evidence>
<dbReference type="AlphaFoldDB" id="A0A6U3EM52"/>
<feature type="compositionally biased region" description="Polar residues" evidence="1">
    <location>
        <begin position="23"/>
        <end position="34"/>
    </location>
</feature>
<evidence type="ECO:0000256" key="1">
    <source>
        <dbReference type="SAM" id="MobiDB-lite"/>
    </source>
</evidence>
<feature type="compositionally biased region" description="Basic residues" evidence="1">
    <location>
        <begin position="263"/>
        <end position="274"/>
    </location>
</feature>
<feature type="compositionally biased region" description="Acidic residues" evidence="1">
    <location>
        <begin position="238"/>
        <end position="256"/>
    </location>
</feature>
<accession>A0A6U3EM52</accession>
<feature type="compositionally biased region" description="Basic residues" evidence="1">
    <location>
        <begin position="210"/>
        <end position="224"/>
    </location>
</feature>
<feature type="compositionally biased region" description="Polar residues" evidence="1">
    <location>
        <begin position="116"/>
        <end position="133"/>
    </location>
</feature>
<protein>
    <submittedName>
        <fullName evidence="2">Uncharacterized protein</fullName>
    </submittedName>
</protein>
<feature type="compositionally biased region" description="Low complexity" evidence="1">
    <location>
        <begin position="148"/>
        <end position="157"/>
    </location>
</feature>
<organism evidence="2">
    <name type="scientific">Entomoneis paludosa</name>
    <dbReference type="NCBI Taxonomy" id="265537"/>
    <lineage>
        <taxon>Eukaryota</taxon>
        <taxon>Sar</taxon>
        <taxon>Stramenopiles</taxon>
        <taxon>Ochrophyta</taxon>
        <taxon>Bacillariophyta</taxon>
        <taxon>Bacillariophyceae</taxon>
        <taxon>Bacillariophycidae</taxon>
        <taxon>Entomoneidaceae</taxon>
        <taxon>Entomoneis</taxon>
    </lineage>
</organism>
<sequence>MGMNDSMSYPDDADCLDWDADFSSPQQGDNAFQTSKSSLALPSSSKDIKKTSSRRRSATANGRAGSFRVNSSFGDNNNNNNTELAIEDLFDQQTSHNHAGRTATKQQPQWDEGTMATATTCSSGGSHNGSSTRLDYFGSAAQETSFKSLGNSSSSNLTMRPTSSSASGGTRLQRRGRRIASRQSSVGSLDVSVAEESVMSMESADTTTSSKKRGDKKKKKKKENRRASMPTSSSHGDGDDDNLTIDSHDDELDEPTSGEPVKKTKSSSKTRSRRSSLPSSSGHGSTDEEGSSQMDKKLLYAKMMREAQEAAAAKLAQKAPVLTRAGSDEDALDRIKMAFVAKKKKERQNSNGNLEVED</sequence>
<evidence type="ECO:0000313" key="2">
    <source>
        <dbReference type="EMBL" id="CAD9992636.1"/>
    </source>
</evidence>
<feature type="compositionally biased region" description="Polar residues" evidence="1">
    <location>
        <begin position="158"/>
        <end position="170"/>
    </location>
</feature>
<gene>
    <name evidence="2" type="ORF">APAL1065_LOCUS25977</name>
    <name evidence="3" type="ORF">APAL1065_LOCUS25978</name>
</gene>
<proteinExistence type="predicted"/>
<dbReference type="EMBL" id="HBHT01038645">
    <property type="protein sequence ID" value="CAD9992636.1"/>
    <property type="molecule type" value="Transcribed_RNA"/>
</dbReference>
<feature type="region of interest" description="Disordered" evidence="1">
    <location>
        <begin position="1"/>
        <end position="300"/>
    </location>
</feature>
<feature type="compositionally biased region" description="Polar residues" evidence="1">
    <location>
        <begin position="91"/>
        <end position="109"/>
    </location>
</feature>
<reference evidence="2" key="1">
    <citation type="submission" date="2021-01" db="EMBL/GenBank/DDBJ databases">
        <authorList>
            <person name="Corre E."/>
            <person name="Pelletier E."/>
            <person name="Niang G."/>
            <person name="Scheremetjew M."/>
            <person name="Finn R."/>
            <person name="Kale V."/>
            <person name="Holt S."/>
            <person name="Cochrane G."/>
            <person name="Meng A."/>
            <person name="Brown T."/>
            <person name="Cohen L."/>
        </authorList>
    </citation>
    <scope>NUCLEOTIDE SEQUENCE</scope>
    <source>
        <strain evidence="2">CCMP125</strain>
    </source>
</reference>